<protein>
    <recommendedName>
        <fullName evidence="4">PH domain-containing protein</fullName>
    </recommendedName>
</protein>
<evidence type="ECO:0000313" key="3">
    <source>
        <dbReference type="Proteomes" id="UP000318815"/>
    </source>
</evidence>
<dbReference type="RefSeq" id="WP_146307151.1">
    <property type="nucleotide sequence ID" value="NZ_VOHS01000030.1"/>
</dbReference>
<name>A0A5C6LPM4_9BACT</name>
<feature type="transmembrane region" description="Helical" evidence="1">
    <location>
        <begin position="35"/>
        <end position="57"/>
    </location>
</feature>
<reference evidence="2 3" key="1">
    <citation type="submission" date="2019-08" db="EMBL/GenBank/DDBJ databases">
        <title>Whole genome sequencing of chitin degrading bacteria Chitinophaga pinensis YS16.</title>
        <authorList>
            <person name="Singh R.P."/>
            <person name="Manchanda G."/>
            <person name="Maurya I.K."/>
            <person name="Joshi N.K."/>
            <person name="Srivastava A.K."/>
        </authorList>
    </citation>
    <scope>NUCLEOTIDE SEQUENCE [LARGE SCALE GENOMIC DNA]</scope>
    <source>
        <strain evidence="2 3">YS-16</strain>
    </source>
</reference>
<feature type="transmembrane region" description="Helical" evidence="1">
    <location>
        <begin position="12"/>
        <end position="29"/>
    </location>
</feature>
<dbReference type="EMBL" id="VOHS01000030">
    <property type="protein sequence ID" value="TWV97388.1"/>
    <property type="molecule type" value="Genomic_DNA"/>
</dbReference>
<accession>A0A5C6LPM4</accession>
<keyword evidence="1" id="KW-0812">Transmembrane</keyword>
<dbReference type="OrthoDB" id="675693at2"/>
<keyword evidence="3" id="KW-1185">Reference proteome</keyword>
<sequence length="140" mass="15997">MKLGTEYSVVKHWLKVGMGVASIVMYIYFRDSSWLFFLLFTLLLMIASSQQKTYAIVLENNMLMLTGARLVVRNVVTYNVQDIWLELIYSGSTGKAKDAILNVFEGKKCVRQVHVKEGYTEEEFKNLITAFYVMKTSSAA</sequence>
<evidence type="ECO:0000256" key="1">
    <source>
        <dbReference type="SAM" id="Phobius"/>
    </source>
</evidence>
<gene>
    <name evidence="2" type="ORF">FEF09_22270</name>
</gene>
<proteinExistence type="predicted"/>
<dbReference type="AlphaFoldDB" id="A0A5C6LPM4"/>
<comment type="caution">
    <text evidence="2">The sequence shown here is derived from an EMBL/GenBank/DDBJ whole genome shotgun (WGS) entry which is preliminary data.</text>
</comment>
<evidence type="ECO:0000313" key="2">
    <source>
        <dbReference type="EMBL" id="TWV97388.1"/>
    </source>
</evidence>
<evidence type="ECO:0008006" key="4">
    <source>
        <dbReference type="Google" id="ProtNLM"/>
    </source>
</evidence>
<keyword evidence="1" id="KW-0472">Membrane</keyword>
<organism evidence="2 3">
    <name type="scientific">Chitinophaga pinensis</name>
    <dbReference type="NCBI Taxonomy" id="79329"/>
    <lineage>
        <taxon>Bacteria</taxon>
        <taxon>Pseudomonadati</taxon>
        <taxon>Bacteroidota</taxon>
        <taxon>Chitinophagia</taxon>
        <taxon>Chitinophagales</taxon>
        <taxon>Chitinophagaceae</taxon>
        <taxon>Chitinophaga</taxon>
    </lineage>
</organism>
<keyword evidence="1" id="KW-1133">Transmembrane helix</keyword>
<dbReference type="Proteomes" id="UP000318815">
    <property type="component" value="Unassembled WGS sequence"/>
</dbReference>